<organism evidence="1 2">
    <name type="scientific">Cryptolaemus montrouzieri</name>
    <dbReference type="NCBI Taxonomy" id="559131"/>
    <lineage>
        <taxon>Eukaryota</taxon>
        <taxon>Metazoa</taxon>
        <taxon>Ecdysozoa</taxon>
        <taxon>Arthropoda</taxon>
        <taxon>Hexapoda</taxon>
        <taxon>Insecta</taxon>
        <taxon>Pterygota</taxon>
        <taxon>Neoptera</taxon>
        <taxon>Endopterygota</taxon>
        <taxon>Coleoptera</taxon>
        <taxon>Polyphaga</taxon>
        <taxon>Cucujiformia</taxon>
        <taxon>Coccinelloidea</taxon>
        <taxon>Coccinellidae</taxon>
        <taxon>Scymninae</taxon>
        <taxon>Scymnini</taxon>
        <taxon>Cryptolaemus</taxon>
    </lineage>
</organism>
<evidence type="ECO:0000313" key="2">
    <source>
        <dbReference type="Proteomes" id="UP001516400"/>
    </source>
</evidence>
<proteinExistence type="predicted"/>
<evidence type="ECO:0000313" key="1">
    <source>
        <dbReference type="EMBL" id="KAL3279576.1"/>
    </source>
</evidence>
<dbReference type="EMBL" id="JABFTP020000124">
    <property type="protein sequence ID" value="KAL3279576.1"/>
    <property type="molecule type" value="Genomic_DNA"/>
</dbReference>
<keyword evidence="2" id="KW-1185">Reference proteome</keyword>
<name>A0ABD2NLI6_9CUCU</name>
<accession>A0ABD2NLI6</accession>
<protein>
    <submittedName>
        <fullName evidence="1">Uncharacterized protein</fullName>
    </submittedName>
</protein>
<comment type="caution">
    <text evidence="1">The sequence shown here is derived from an EMBL/GenBank/DDBJ whole genome shotgun (WGS) entry which is preliminary data.</text>
</comment>
<sequence length="102" mass="11528">MDEQIGSPGVDGNNVSRGSSIDAREIMERVRKSYNILIRNVLESDQATDVKVVEDVLKIIDEMAYSHEASISITCSATSKTFEYCLRQHKYSIYCFEEKISA</sequence>
<dbReference type="Proteomes" id="UP001516400">
    <property type="component" value="Unassembled WGS sequence"/>
</dbReference>
<gene>
    <name evidence="1" type="ORF">HHI36_017083</name>
</gene>
<reference evidence="1 2" key="1">
    <citation type="journal article" date="2021" name="BMC Biol.">
        <title>Horizontally acquired antibacterial genes associated with adaptive radiation of ladybird beetles.</title>
        <authorList>
            <person name="Li H.S."/>
            <person name="Tang X.F."/>
            <person name="Huang Y.H."/>
            <person name="Xu Z.Y."/>
            <person name="Chen M.L."/>
            <person name="Du X.Y."/>
            <person name="Qiu B.Y."/>
            <person name="Chen P.T."/>
            <person name="Zhang W."/>
            <person name="Slipinski A."/>
            <person name="Escalona H.E."/>
            <person name="Waterhouse R.M."/>
            <person name="Zwick A."/>
            <person name="Pang H."/>
        </authorList>
    </citation>
    <scope>NUCLEOTIDE SEQUENCE [LARGE SCALE GENOMIC DNA]</scope>
    <source>
        <strain evidence="1">SYSU2018</strain>
    </source>
</reference>
<dbReference type="AlphaFoldDB" id="A0ABD2NLI6"/>